<dbReference type="EMBL" id="JXLU01000043">
    <property type="protein sequence ID" value="KIO73433.1"/>
    <property type="molecule type" value="Genomic_DNA"/>
</dbReference>
<proteinExistence type="predicted"/>
<evidence type="ECO:0000313" key="1">
    <source>
        <dbReference type="EMBL" id="KIO73433.1"/>
    </source>
</evidence>
<organism evidence="1 2">
    <name type="scientific">Caldibacillus thermoamylovorans</name>
    <dbReference type="NCBI Taxonomy" id="35841"/>
    <lineage>
        <taxon>Bacteria</taxon>
        <taxon>Bacillati</taxon>
        <taxon>Bacillota</taxon>
        <taxon>Bacilli</taxon>
        <taxon>Bacillales</taxon>
        <taxon>Bacillaceae</taxon>
        <taxon>Caldibacillus</taxon>
    </lineage>
</organism>
<dbReference type="Proteomes" id="UP000032076">
    <property type="component" value="Unassembled WGS sequence"/>
</dbReference>
<accession>A0ABD4A8S4</accession>
<protein>
    <submittedName>
        <fullName evidence="1">Uncharacterized protein</fullName>
    </submittedName>
</protein>
<comment type="caution">
    <text evidence="1">The sequence shown here is derived from an EMBL/GenBank/DDBJ whole genome shotgun (WGS) entry which is preliminary data.</text>
</comment>
<reference evidence="1 2" key="1">
    <citation type="submission" date="2015-01" db="EMBL/GenBank/DDBJ databases">
        <title>Draft Genome Sequences of Four Bacillus thermoamylovorans Strains, Isolated From Food Products.</title>
        <authorList>
            <person name="Krawcyk A.O."/>
            <person name="Berendsen E.M."/>
            <person name="Eijlander R.T."/>
            <person name="de Jong A."/>
            <person name="Wells-Bennik M."/>
            <person name="Kuipers O.P."/>
        </authorList>
    </citation>
    <scope>NUCLEOTIDE SEQUENCE [LARGE SCALE GENOMIC DNA]</scope>
    <source>
        <strain evidence="1 2">B4167</strain>
    </source>
</reference>
<evidence type="ECO:0000313" key="2">
    <source>
        <dbReference type="Proteomes" id="UP000032076"/>
    </source>
</evidence>
<gene>
    <name evidence="1" type="ORF">B4167_2156</name>
</gene>
<dbReference type="AlphaFoldDB" id="A0ABD4A8S4"/>
<name>A0ABD4A8S4_9BACI</name>
<sequence>MSKKKSKHLYLALRCLMLKKQVTSAHRILSFPCLPPVLS</sequence>